<evidence type="ECO:0000313" key="2">
    <source>
        <dbReference type="EMBL" id="KUG02672.1"/>
    </source>
</evidence>
<gene>
    <name evidence="2" type="ORF">ASZ90_020040</name>
</gene>
<accession>A0A0W8E202</accession>
<name>A0A0W8E202_9ZZZZ</name>
<protein>
    <recommendedName>
        <fullName evidence="1">PRC-barrel domain-containing protein</fullName>
    </recommendedName>
</protein>
<reference evidence="2" key="1">
    <citation type="journal article" date="2015" name="Proc. Natl. Acad. Sci. U.S.A.">
        <title>Networks of energetic and metabolic interactions define dynamics in microbial communities.</title>
        <authorList>
            <person name="Embree M."/>
            <person name="Liu J.K."/>
            <person name="Al-Bassam M.M."/>
            <person name="Zengler K."/>
        </authorList>
    </citation>
    <scope>NUCLEOTIDE SEQUENCE</scope>
</reference>
<dbReference type="InterPro" id="IPR027275">
    <property type="entry name" value="PRC-brl_dom"/>
</dbReference>
<feature type="domain" description="PRC-barrel" evidence="1">
    <location>
        <begin position="86"/>
        <end position="120"/>
    </location>
</feature>
<dbReference type="Pfam" id="PF05239">
    <property type="entry name" value="PRC"/>
    <property type="match status" value="1"/>
</dbReference>
<organism evidence="2">
    <name type="scientific">hydrocarbon metagenome</name>
    <dbReference type="NCBI Taxonomy" id="938273"/>
    <lineage>
        <taxon>unclassified sequences</taxon>
        <taxon>metagenomes</taxon>
        <taxon>ecological metagenomes</taxon>
    </lineage>
</organism>
<comment type="caution">
    <text evidence="2">The sequence shown here is derived from an EMBL/GenBank/DDBJ whole genome shotgun (WGS) entry which is preliminary data.</text>
</comment>
<proteinExistence type="predicted"/>
<dbReference type="InterPro" id="IPR011033">
    <property type="entry name" value="PRC_barrel-like_sf"/>
</dbReference>
<evidence type="ECO:0000259" key="1">
    <source>
        <dbReference type="Pfam" id="PF05239"/>
    </source>
</evidence>
<dbReference type="SUPFAM" id="SSF50346">
    <property type="entry name" value="PRC-barrel domain"/>
    <property type="match status" value="1"/>
</dbReference>
<sequence>MKLRHIKQMAVFLENGAEIIGTVQKAVIGDDFNLSYVVIEREGKPPGMILSEDLRLGEETLLIEDADCIKSYEHGEELSIYDQKLGDMVFDINGRELGKVSDFILSAGDKKVQGIEVFSGAIGDLLHGRREISLEQICWKSPESAVVSDEGRENTW</sequence>
<dbReference type="AlphaFoldDB" id="A0A0W8E202"/>
<dbReference type="EMBL" id="LNQE01001916">
    <property type="protein sequence ID" value="KUG02672.1"/>
    <property type="molecule type" value="Genomic_DNA"/>
</dbReference>